<keyword evidence="4" id="KW-1185">Reference proteome</keyword>
<protein>
    <submittedName>
        <fullName evidence="1">Uncharacterized protein</fullName>
    </submittedName>
</protein>
<dbReference type="EMBL" id="CAJNRF010003608">
    <property type="protein sequence ID" value="CAF2052467.1"/>
    <property type="molecule type" value="Genomic_DNA"/>
</dbReference>
<name>A0A816PTU9_9BILA</name>
<sequence length="41" mass="4682">RSGYDPSPDFIWPPHLQNPLKLEMGEYLGMLTDEVAEKYGS</sequence>
<comment type="caution">
    <text evidence="1">The sequence shown here is derived from an EMBL/GenBank/DDBJ whole genome shotgun (WGS) entry which is preliminary data.</text>
</comment>
<dbReference type="EMBL" id="CAJOBG010067979">
    <property type="protein sequence ID" value="CAF4582405.1"/>
    <property type="molecule type" value="Genomic_DNA"/>
</dbReference>
<gene>
    <name evidence="2" type="ORF">OVN521_LOCUS44480</name>
    <name evidence="1" type="ORF">WKI299_LOCUS10409</name>
</gene>
<proteinExistence type="predicted"/>
<evidence type="ECO:0000313" key="2">
    <source>
        <dbReference type="EMBL" id="CAF4582405.1"/>
    </source>
</evidence>
<dbReference type="Proteomes" id="UP000663866">
    <property type="component" value="Unassembled WGS sequence"/>
</dbReference>
<organism evidence="1 3">
    <name type="scientific">Rotaria magnacalcarata</name>
    <dbReference type="NCBI Taxonomy" id="392030"/>
    <lineage>
        <taxon>Eukaryota</taxon>
        <taxon>Metazoa</taxon>
        <taxon>Spiralia</taxon>
        <taxon>Gnathifera</taxon>
        <taxon>Rotifera</taxon>
        <taxon>Eurotatoria</taxon>
        <taxon>Bdelloidea</taxon>
        <taxon>Philodinida</taxon>
        <taxon>Philodinidae</taxon>
        <taxon>Rotaria</taxon>
    </lineage>
</organism>
<evidence type="ECO:0000313" key="4">
    <source>
        <dbReference type="Proteomes" id="UP000663866"/>
    </source>
</evidence>
<accession>A0A816PTU9</accession>
<reference evidence="1" key="1">
    <citation type="submission" date="2021-02" db="EMBL/GenBank/DDBJ databases">
        <authorList>
            <person name="Nowell W R."/>
        </authorList>
    </citation>
    <scope>NUCLEOTIDE SEQUENCE</scope>
</reference>
<feature type="non-terminal residue" evidence="1">
    <location>
        <position position="1"/>
    </location>
</feature>
<dbReference type="Proteomes" id="UP000663856">
    <property type="component" value="Unassembled WGS sequence"/>
</dbReference>
<dbReference type="AlphaFoldDB" id="A0A816PTU9"/>
<evidence type="ECO:0000313" key="1">
    <source>
        <dbReference type="EMBL" id="CAF2052467.1"/>
    </source>
</evidence>
<evidence type="ECO:0000313" key="3">
    <source>
        <dbReference type="Proteomes" id="UP000663856"/>
    </source>
</evidence>